<evidence type="ECO:0000313" key="2">
    <source>
        <dbReference type="EMBL" id="OWR54312.1"/>
    </source>
</evidence>
<dbReference type="STRING" id="278856.A0A212FKQ0"/>
<reference evidence="2 3" key="1">
    <citation type="journal article" date="2011" name="Cell">
        <title>The monarch butterfly genome yields insights into long-distance migration.</title>
        <authorList>
            <person name="Zhan S."/>
            <person name="Merlin C."/>
            <person name="Boore J.L."/>
            <person name="Reppert S.M."/>
        </authorList>
    </citation>
    <scope>NUCLEOTIDE SEQUENCE [LARGE SCALE GENOMIC DNA]</scope>
    <source>
        <strain evidence="2">F-2</strain>
    </source>
</reference>
<feature type="region of interest" description="Disordered" evidence="1">
    <location>
        <begin position="189"/>
        <end position="309"/>
    </location>
</feature>
<feature type="compositionally biased region" description="Basic and acidic residues" evidence="1">
    <location>
        <begin position="244"/>
        <end position="256"/>
    </location>
</feature>
<gene>
    <name evidence="2" type="ORF">KGM_200354</name>
</gene>
<sequence length="366" mass="40342">MSDLDLLPHMYAPLQLMFADHCVDLEMKAANRARQKEKRPSSPPIDTSVSENQPRRIPSNSLPPSNHSESSVPNQSNTGSKASSPERINTTVSENQPRRIPSNSLPPSNHSESSVPNQSNTGSKASSPERINTTAGPNTLTTKKKQKRYISPKIIKKNTTPNSSPSRTASDALPDVPVGYGKAMVTPVKKQLVLRKDNKTPPANEKSPMRFGRMPSPQCSLKDSKQPPSPTPNKRENTSNSRLPTRETSRTYERARGLSGTDAQSVHVTNTRGIRPSNQSTTPNRTAMSPRRQSLERNTNGNPPVTRNVRNRLPVTRRGSCTKENIRSAQGNKVEASNLTGEIRQGKDVRFDARETALNQNLHYHG</sequence>
<dbReference type="Proteomes" id="UP000007151">
    <property type="component" value="Unassembled WGS sequence"/>
</dbReference>
<keyword evidence="3" id="KW-1185">Reference proteome</keyword>
<comment type="caution">
    <text evidence="2">The sequence shown here is derived from an EMBL/GenBank/DDBJ whole genome shotgun (WGS) entry which is preliminary data.</text>
</comment>
<dbReference type="EMBL" id="AGBW02008005">
    <property type="protein sequence ID" value="OWR54312.1"/>
    <property type="molecule type" value="Genomic_DNA"/>
</dbReference>
<proteinExistence type="predicted"/>
<dbReference type="KEGG" id="dpl:KGM_200354"/>
<feature type="compositionally biased region" description="Polar residues" evidence="1">
    <location>
        <begin position="296"/>
        <end position="305"/>
    </location>
</feature>
<evidence type="ECO:0000256" key="1">
    <source>
        <dbReference type="SAM" id="MobiDB-lite"/>
    </source>
</evidence>
<accession>A0A212FKQ0</accession>
<evidence type="ECO:0000313" key="3">
    <source>
        <dbReference type="Proteomes" id="UP000007151"/>
    </source>
</evidence>
<name>A0A212FKQ0_DANPL</name>
<dbReference type="InParanoid" id="A0A212FKQ0"/>
<feature type="compositionally biased region" description="Polar residues" evidence="1">
    <location>
        <begin position="44"/>
        <end position="141"/>
    </location>
</feature>
<feature type="region of interest" description="Disordered" evidence="1">
    <location>
        <begin position="30"/>
        <end position="177"/>
    </location>
</feature>
<protein>
    <submittedName>
        <fullName evidence="2">Zinc phosphodiesterase</fullName>
    </submittedName>
</protein>
<feature type="compositionally biased region" description="Basic residues" evidence="1">
    <location>
        <begin position="142"/>
        <end position="156"/>
    </location>
</feature>
<organism evidence="2 3">
    <name type="scientific">Danaus plexippus plexippus</name>
    <dbReference type="NCBI Taxonomy" id="278856"/>
    <lineage>
        <taxon>Eukaryota</taxon>
        <taxon>Metazoa</taxon>
        <taxon>Ecdysozoa</taxon>
        <taxon>Arthropoda</taxon>
        <taxon>Hexapoda</taxon>
        <taxon>Insecta</taxon>
        <taxon>Pterygota</taxon>
        <taxon>Neoptera</taxon>
        <taxon>Endopterygota</taxon>
        <taxon>Lepidoptera</taxon>
        <taxon>Glossata</taxon>
        <taxon>Ditrysia</taxon>
        <taxon>Papilionoidea</taxon>
        <taxon>Nymphalidae</taxon>
        <taxon>Danainae</taxon>
        <taxon>Danaini</taxon>
        <taxon>Danaina</taxon>
        <taxon>Danaus</taxon>
        <taxon>Danaus</taxon>
    </lineage>
</organism>
<feature type="compositionally biased region" description="Polar residues" evidence="1">
    <location>
        <begin position="157"/>
        <end position="169"/>
    </location>
</feature>
<feature type="compositionally biased region" description="Polar residues" evidence="1">
    <location>
        <begin position="261"/>
        <end position="287"/>
    </location>
</feature>
<dbReference type="AlphaFoldDB" id="A0A212FKQ0"/>